<feature type="transmembrane region" description="Helical" evidence="7">
    <location>
        <begin position="56"/>
        <end position="79"/>
    </location>
</feature>
<keyword evidence="6" id="KW-0675">Receptor</keyword>
<dbReference type="SUPFAM" id="SSF81321">
    <property type="entry name" value="Family A G protein-coupled receptor-like"/>
    <property type="match status" value="1"/>
</dbReference>
<evidence type="ECO:0000256" key="1">
    <source>
        <dbReference type="ARBA" id="ARBA00004141"/>
    </source>
</evidence>
<feature type="transmembrane region" description="Helical" evidence="7">
    <location>
        <begin position="206"/>
        <end position="227"/>
    </location>
</feature>
<evidence type="ECO:0000256" key="7">
    <source>
        <dbReference type="RuleBase" id="RU363047"/>
    </source>
</evidence>
<evidence type="ECO:0000313" key="9">
    <source>
        <dbReference type="Ensembl" id="ENSPMGP00000001153.1"/>
    </source>
</evidence>
<evidence type="ECO:0000256" key="3">
    <source>
        <dbReference type="ARBA" id="ARBA00022989"/>
    </source>
</evidence>
<comment type="similarity">
    <text evidence="6">Belongs to the G-protein coupled receptor 1 family.</text>
</comment>
<proteinExistence type="inferred from homology"/>
<keyword evidence="7" id="KW-0716">Sensory transduction</keyword>
<dbReference type="InterPro" id="IPR000725">
    <property type="entry name" value="Olfact_rcpt"/>
</dbReference>
<evidence type="ECO:0000256" key="5">
    <source>
        <dbReference type="ARBA" id="ARBA00023224"/>
    </source>
</evidence>
<keyword evidence="7" id="KW-1003">Cell membrane</keyword>
<evidence type="ECO:0000313" key="10">
    <source>
        <dbReference type="Proteomes" id="UP000261520"/>
    </source>
</evidence>
<accession>A0A3B3Z986</accession>
<organism evidence="9 10">
    <name type="scientific">Periophthalmus magnuspinnatus</name>
    <dbReference type="NCBI Taxonomy" id="409849"/>
    <lineage>
        <taxon>Eukaryota</taxon>
        <taxon>Metazoa</taxon>
        <taxon>Chordata</taxon>
        <taxon>Craniata</taxon>
        <taxon>Vertebrata</taxon>
        <taxon>Euteleostomi</taxon>
        <taxon>Actinopterygii</taxon>
        <taxon>Neopterygii</taxon>
        <taxon>Teleostei</taxon>
        <taxon>Neoteleostei</taxon>
        <taxon>Acanthomorphata</taxon>
        <taxon>Gobiaria</taxon>
        <taxon>Gobiiformes</taxon>
        <taxon>Gobioidei</taxon>
        <taxon>Gobiidae</taxon>
        <taxon>Oxudercinae</taxon>
        <taxon>Periophthalmus</taxon>
    </lineage>
</organism>
<evidence type="ECO:0000256" key="6">
    <source>
        <dbReference type="RuleBase" id="RU000688"/>
    </source>
</evidence>
<keyword evidence="4 7" id="KW-0472">Membrane</keyword>
<evidence type="ECO:0000256" key="2">
    <source>
        <dbReference type="ARBA" id="ARBA00022692"/>
    </source>
</evidence>
<dbReference type="PANTHER" id="PTHR26451">
    <property type="entry name" value="G_PROTEIN_RECEP_F1_2 DOMAIN-CONTAINING PROTEIN"/>
    <property type="match status" value="1"/>
</dbReference>
<feature type="transmembrane region" description="Helical" evidence="7">
    <location>
        <begin position="130"/>
        <end position="150"/>
    </location>
</feature>
<dbReference type="InterPro" id="IPR017452">
    <property type="entry name" value="GPCR_Rhodpsn_7TM"/>
</dbReference>
<dbReference type="AlphaFoldDB" id="A0A3B3Z986"/>
<feature type="domain" description="G-protein coupled receptors family 1 profile" evidence="8">
    <location>
        <begin position="37"/>
        <end position="290"/>
    </location>
</feature>
<keyword evidence="7" id="KW-0552">Olfaction</keyword>
<feature type="transmembrane region" description="Helical" evidence="7">
    <location>
        <begin position="20"/>
        <end position="44"/>
    </location>
</feature>
<dbReference type="GO" id="GO:0004984">
    <property type="term" value="F:olfactory receptor activity"/>
    <property type="evidence" value="ECO:0007669"/>
    <property type="project" value="InterPro"/>
</dbReference>
<dbReference type="GO" id="GO:0004930">
    <property type="term" value="F:G protein-coupled receptor activity"/>
    <property type="evidence" value="ECO:0007669"/>
    <property type="project" value="UniProtKB-KW"/>
</dbReference>
<dbReference type="GO" id="GO:0005886">
    <property type="term" value="C:plasma membrane"/>
    <property type="evidence" value="ECO:0007669"/>
    <property type="project" value="UniProtKB-SubCell"/>
</dbReference>
<evidence type="ECO:0000259" key="8">
    <source>
        <dbReference type="PROSITE" id="PS50262"/>
    </source>
</evidence>
<comment type="subcellular location">
    <subcellularLocation>
        <location evidence="7">Cell membrane</location>
        <topology evidence="7">Multi-pass membrane protein</topology>
    </subcellularLocation>
    <subcellularLocation>
        <location evidence="1">Membrane</location>
        <topology evidence="1">Multi-pass membrane protein</topology>
    </subcellularLocation>
</comment>
<dbReference type="InterPro" id="IPR052921">
    <property type="entry name" value="GPCR1_Superfamily_Member"/>
</dbReference>
<dbReference type="PANTHER" id="PTHR26451:SF847">
    <property type="entry name" value="ODORANT RECEPTOR-RELATED"/>
    <property type="match status" value="1"/>
</dbReference>
<dbReference type="GO" id="GO:0005549">
    <property type="term" value="F:odorant binding"/>
    <property type="evidence" value="ECO:0007669"/>
    <property type="project" value="TreeGrafter"/>
</dbReference>
<feature type="transmembrane region" description="Helical" evidence="7">
    <location>
        <begin position="99"/>
        <end position="118"/>
    </location>
</feature>
<keyword evidence="6" id="KW-0297">G-protein coupled receptor</keyword>
<sequence>MNFSVSTLHLDGVAQLYEHRLWLAFLFLLLYVFVMLSDSLVVYIVCSQRRLHQPMYVFVVAVLVNSAVGSTSVYPKLLWDLLQGRRVVQVSRLACLSQAFILSSLGGSSYLLLSAMAFDRYLSICHPMRYAALMSPAAVTTLLLLCWLLPPLPIAGAVLIAHRLQPCLDRLTRLYCNMHTYLSLSCSGEYASMQGRIVYSFLCRTMLFYLPIAFVLFSYGRIIILCLQHSGTFASKALNTCLPHVIVVVNYTVCTIVDMQQKATPKSHSVTVTTSILVVVIPTVFNPVVYGLKVAEIYKHVKRLLRCPRTAKTEPFST</sequence>
<reference evidence="9" key="2">
    <citation type="submission" date="2025-09" db="UniProtKB">
        <authorList>
            <consortium name="Ensembl"/>
        </authorList>
    </citation>
    <scope>IDENTIFICATION</scope>
</reference>
<dbReference type="InterPro" id="IPR000276">
    <property type="entry name" value="GPCR_Rhodpsn"/>
</dbReference>
<protein>
    <recommendedName>
        <fullName evidence="7">Olfactory receptor</fullName>
    </recommendedName>
</protein>
<keyword evidence="2 6" id="KW-0812">Transmembrane</keyword>
<dbReference type="PROSITE" id="PS00237">
    <property type="entry name" value="G_PROTEIN_RECEP_F1_1"/>
    <property type="match status" value="1"/>
</dbReference>
<dbReference type="Proteomes" id="UP000261520">
    <property type="component" value="Unplaced"/>
</dbReference>
<dbReference type="PRINTS" id="PR00245">
    <property type="entry name" value="OLFACTORYR"/>
</dbReference>
<keyword evidence="10" id="KW-1185">Reference proteome</keyword>
<dbReference type="Ensembl" id="ENSPMGT00000001218.1">
    <property type="protein sequence ID" value="ENSPMGP00000001153.1"/>
    <property type="gene ID" value="ENSPMGG00000001039.1"/>
</dbReference>
<dbReference type="PROSITE" id="PS50262">
    <property type="entry name" value="G_PROTEIN_RECEP_F1_2"/>
    <property type="match status" value="1"/>
</dbReference>
<dbReference type="Gene3D" id="1.20.1070.10">
    <property type="entry name" value="Rhodopsin 7-helix transmembrane proteins"/>
    <property type="match status" value="1"/>
</dbReference>
<reference evidence="9" key="1">
    <citation type="submission" date="2025-08" db="UniProtKB">
        <authorList>
            <consortium name="Ensembl"/>
        </authorList>
    </citation>
    <scope>IDENTIFICATION</scope>
</reference>
<keyword evidence="3 7" id="KW-1133">Transmembrane helix</keyword>
<name>A0A3B3Z986_9GOBI</name>
<keyword evidence="5 6" id="KW-0807">Transducer</keyword>
<dbReference type="PRINTS" id="PR00237">
    <property type="entry name" value="GPCRRHODOPSN"/>
</dbReference>
<dbReference type="Pfam" id="PF13853">
    <property type="entry name" value="7tm_4"/>
    <property type="match status" value="1"/>
</dbReference>
<evidence type="ECO:0000256" key="4">
    <source>
        <dbReference type="ARBA" id="ARBA00023136"/>
    </source>
</evidence>